<dbReference type="OrthoDB" id="47375at2759"/>
<name>A0A9N9EP55_9GLOM</name>
<proteinExistence type="predicted"/>
<comment type="caution">
    <text evidence="2">The sequence shown here is derived from an EMBL/GenBank/DDBJ whole genome shotgun (WGS) entry which is preliminary data.</text>
</comment>
<protein>
    <submittedName>
        <fullName evidence="2">4254_t:CDS:1</fullName>
    </submittedName>
</protein>
<evidence type="ECO:0000256" key="1">
    <source>
        <dbReference type="SAM" id="MobiDB-lite"/>
    </source>
</evidence>
<keyword evidence="3" id="KW-1185">Reference proteome</keyword>
<evidence type="ECO:0000313" key="2">
    <source>
        <dbReference type="EMBL" id="CAG8684082.1"/>
    </source>
</evidence>
<organism evidence="2 3">
    <name type="scientific">Acaulospora morrowiae</name>
    <dbReference type="NCBI Taxonomy" id="94023"/>
    <lineage>
        <taxon>Eukaryota</taxon>
        <taxon>Fungi</taxon>
        <taxon>Fungi incertae sedis</taxon>
        <taxon>Mucoromycota</taxon>
        <taxon>Glomeromycotina</taxon>
        <taxon>Glomeromycetes</taxon>
        <taxon>Diversisporales</taxon>
        <taxon>Acaulosporaceae</taxon>
        <taxon>Acaulospora</taxon>
    </lineage>
</organism>
<feature type="non-terminal residue" evidence="2">
    <location>
        <position position="78"/>
    </location>
</feature>
<dbReference type="Proteomes" id="UP000789342">
    <property type="component" value="Unassembled WGS sequence"/>
</dbReference>
<evidence type="ECO:0000313" key="3">
    <source>
        <dbReference type="Proteomes" id="UP000789342"/>
    </source>
</evidence>
<reference evidence="2" key="1">
    <citation type="submission" date="2021-06" db="EMBL/GenBank/DDBJ databases">
        <authorList>
            <person name="Kallberg Y."/>
            <person name="Tangrot J."/>
            <person name="Rosling A."/>
        </authorList>
    </citation>
    <scope>NUCLEOTIDE SEQUENCE</scope>
    <source>
        <strain evidence="2">CL551</strain>
    </source>
</reference>
<accession>A0A9N9EP55</accession>
<feature type="region of interest" description="Disordered" evidence="1">
    <location>
        <begin position="1"/>
        <end position="41"/>
    </location>
</feature>
<dbReference type="AlphaFoldDB" id="A0A9N9EP55"/>
<dbReference type="EMBL" id="CAJVPV010014329">
    <property type="protein sequence ID" value="CAG8684082.1"/>
    <property type="molecule type" value="Genomic_DNA"/>
</dbReference>
<feature type="compositionally biased region" description="Low complexity" evidence="1">
    <location>
        <begin position="14"/>
        <end position="41"/>
    </location>
</feature>
<sequence length="78" mass="8978">MVFTEPGQRSNKYKSSSSKTDANTASNTTSNTTSYTFSDTTPIKNNDRTLGFEHIYVIHLEHRKDRLFKMMAIEKELD</sequence>
<gene>
    <name evidence="2" type="ORF">AMORRO_LOCUS11384</name>
</gene>